<dbReference type="SUPFAM" id="SSF51182">
    <property type="entry name" value="RmlC-like cupins"/>
    <property type="match status" value="1"/>
</dbReference>
<evidence type="ECO:0000313" key="3">
    <source>
        <dbReference type="Proteomes" id="UP001254848"/>
    </source>
</evidence>
<keyword evidence="3" id="KW-1185">Reference proteome</keyword>
<dbReference type="InterPro" id="IPR014710">
    <property type="entry name" value="RmlC-like_jellyroll"/>
</dbReference>
<dbReference type="Proteomes" id="UP001254848">
    <property type="component" value="Unassembled WGS sequence"/>
</dbReference>
<dbReference type="Gene3D" id="2.60.120.10">
    <property type="entry name" value="Jelly Rolls"/>
    <property type="match status" value="1"/>
</dbReference>
<feature type="domain" description="Cupin type-2" evidence="1">
    <location>
        <begin position="40"/>
        <end position="98"/>
    </location>
</feature>
<organism evidence="2 3">
    <name type="scientific">Anaeroselena agilis</name>
    <dbReference type="NCBI Taxonomy" id="3063788"/>
    <lineage>
        <taxon>Bacteria</taxon>
        <taxon>Bacillati</taxon>
        <taxon>Bacillota</taxon>
        <taxon>Negativicutes</taxon>
        <taxon>Acetonemataceae</taxon>
        <taxon>Anaeroselena</taxon>
    </lineage>
</organism>
<dbReference type="PANTHER" id="PTHR36114">
    <property type="entry name" value="16.7 KDA PROTEIN IN WHIE LOCUS"/>
    <property type="match status" value="1"/>
</dbReference>
<dbReference type="InterPro" id="IPR011051">
    <property type="entry name" value="RmlC_Cupin_sf"/>
</dbReference>
<dbReference type="PANTHER" id="PTHR36114:SF1">
    <property type="entry name" value="16.7 KDA PROTEIN IN WHIE LOCUS"/>
    <property type="match status" value="1"/>
</dbReference>
<reference evidence="2 3" key="1">
    <citation type="submission" date="2023-07" db="EMBL/GenBank/DDBJ databases">
        <title>The novel representative of Negativicutes class, Anaeroselena agilis gen. nov. sp. nov.</title>
        <authorList>
            <person name="Prokofeva M.I."/>
            <person name="Elcheninov A.G."/>
            <person name="Klyukina A."/>
            <person name="Kublanov I.V."/>
            <person name="Frolov E.N."/>
            <person name="Podosokorskaya O.A."/>
        </authorList>
    </citation>
    <scope>NUCLEOTIDE SEQUENCE [LARGE SCALE GENOMIC DNA]</scope>
    <source>
        <strain evidence="2 3">4137-cl</strain>
    </source>
</reference>
<accession>A0ABU3NT29</accession>
<evidence type="ECO:0000313" key="2">
    <source>
        <dbReference type="EMBL" id="MDT8899984.1"/>
    </source>
</evidence>
<dbReference type="RefSeq" id="WP_413778547.1">
    <property type="nucleotide sequence ID" value="NZ_JAUOZS010000001.1"/>
</dbReference>
<evidence type="ECO:0000259" key="1">
    <source>
        <dbReference type="Pfam" id="PF07883"/>
    </source>
</evidence>
<dbReference type="InterPro" id="IPR013096">
    <property type="entry name" value="Cupin_2"/>
</dbReference>
<dbReference type="CDD" id="cd02226">
    <property type="entry name" value="cupin_YdbB-like"/>
    <property type="match status" value="1"/>
</dbReference>
<proteinExistence type="predicted"/>
<gene>
    <name evidence="2" type="ORF">Q4T40_01885</name>
</gene>
<sequence length="121" mass="13894">MSIAVVNFSEKFSRIGELHAYKLVAQMNDYHFKLVRMKREFIWHSHPETDEVFMVIDGRMWIELRDGTLSLGTGEMVVIPRGVEHRPYCREECRILLIEPAGTLNTGNAGGDLTDTGLEWI</sequence>
<dbReference type="InterPro" id="IPR052044">
    <property type="entry name" value="PKS_Associated_Protein"/>
</dbReference>
<name>A0ABU3NT29_9FIRM</name>
<dbReference type="EMBL" id="JAUOZS010000001">
    <property type="protein sequence ID" value="MDT8899984.1"/>
    <property type="molecule type" value="Genomic_DNA"/>
</dbReference>
<protein>
    <submittedName>
        <fullName evidence="2">Cupin domain-containing protein</fullName>
    </submittedName>
</protein>
<dbReference type="Pfam" id="PF07883">
    <property type="entry name" value="Cupin_2"/>
    <property type="match status" value="1"/>
</dbReference>
<comment type="caution">
    <text evidence="2">The sequence shown here is derived from an EMBL/GenBank/DDBJ whole genome shotgun (WGS) entry which is preliminary data.</text>
</comment>